<keyword evidence="1" id="KW-0808">Transferase</keyword>
<dbReference type="OrthoDB" id="2150604at2759"/>
<dbReference type="Pfam" id="PF07247">
    <property type="entry name" value="AATase"/>
    <property type="match status" value="1"/>
</dbReference>
<dbReference type="InterPro" id="IPR052058">
    <property type="entry name" value="Alcohol_O-acetyltransferase"/>
</dbReference>
<dbReference type="PANTHER" id="PTHR28037:SF1">
    <property type="entry name" value="ALCOHOL O-ACETYLTRANSFERASE 1-RELATED"/>
    <property type="match status" value="1"/>
</dbReference>
<dbReference type="InterPro" id="IPR010828">
    <property type="entry name" value="Atf2/Sli1-like"/>
</dbReference>
<dbReference type="EMBL" id="CP049004">
    <property type="protein sequence ID" value="QID85265.1"/>
    <property type="molecule type" value="Genomic_DNA"/>
</dbReference>
<gene>
    <name evidence="1" type="primary">SLI1_2</name>
    <name evidence="1" type="ORF">GRS66_007834</name>
</gene>
<dbReference type="SUPFAM" id="SSF52777">
    <property type="entry name" value="CoA-dependent acyltransferases"/>
    <property type="match status" value="2"/>
</dbReference>
<dbReference type="Proteomes" id="UP000501346">
    <property type="component" value="Chromosome SeVII-ScVII"/>
</dbReference>
<name>A0A6C1E7Y0_SACPS</name>
<protein>
    <submittedName>
        <fullName evidence="1">N-acetyltransferase sli1</fullName>
    </submittedName>
</protein>
<keyword evidence="2" id="KW-1185">Reference proteome</keyword>
<dbReference type="AlphaFoldDB" id="A0A6C1E7Y0"/>
<evidence type="ECO:0000313" key="2">
    <source>
        <dbReference type="Proteomes" id="UP000501346"/>
    </source>
</evidence>
<dbReference type="GO" id="GO:0008080">
    <property type="term" value="F:N-acetyltransferase activity"/>
    <property type="evidence" value="ECO:0007669"/>
    <property type="project" value="TreeGrafter"/>
</dbReference>
<dbReference type="PANTHER" id="PTHR28037">
    <property type="entry name" value="ALCOHOL O-ACETYLTRANSFERASE 1-RELATED"/>
    <property type="match status" value="1"/>
</dbReference>
<proteinExistence type="predicted"/>
<evidence type="ECO:0000313" key="1">
    <source>
        <dbReference type="EMBL" id="QID85265.1"/>
    </source>
</evidence>
<organism evidence="1 2">
    <name type="scientific">Saccharomyces pastorianus</name>
    <name type="common">Lager yeast</name>
    <name type="synonym">Saccharomyces cerevisiae x Saccharomyces eubayanus</name>
    <dbReference type="NCBI Taxonomy" id="27292"/>
    <lineage>
        <taxon>Eukaryota</taxon>
        <taxon>Fungi</taxon>
        <taxon>Dikarya</taxon>
        <taxon>Ascomycota</taxon>
        <taxon>Saccharomycotina</taxon>
        <taxon>Saccharomycetes</taxon>
        <taxon>Saccharomycetales</taxon>
        <taxon>Saccharomycetaceae</taxon>
        <taxon>Saccharomyces</taxon>
    </lineage>
</organism>
<sequence length="467" mass="54025">MKQKLSGLEEYFLYRSKLNLHSCFYVGIKLNELPQKHQLISALKYAVIEHERLSCNVFCEKSDNEVYLKSITEQFLFDDIAEYHHDWDQLKQNEINCIFQTYNFTYNVATPLWKILIIPSQNEMLLVTDHVLMDGISAVHVWETFMEGLREEASIEDDETIYSPLFSSSTDLISASPFENWPIPWSWRIIRQLASSLYYLSPKTIVTNNKNLIQFANYSFPESFLEYEPTGDTDLYKVRNTNHQWEFRLLPAHLKNVLSECKAHNVSLTSFLGALVCLSFEKTAREVYKGTYLKMDLPMNTRKICRKTLQFLSDEELVIGNFVAPIEYKHKLHQDLGLWDTASEIQEAVKYSSKDKVIDTMNNVKLLEVVSPQQFIKDKINLNSGPSSTFEITNLGLQAFKDACNTELPFHVVDAIFNEPQGMSDIFTLSVISTPAGGLHCCVSYPNTLVEELKPNWQYIKEHLHLY</sequence>
<reference evidence="1 2" key="1">
    <citation type="journal article" date="2019" name="BMC Genomics">
        <title>Chromosome level assembly and comparative genome analysis confirm lager-brewing yeasts originated from a single hybridization.</title>
        <authorList>
            <person name="Salazar A.N."/>
            <person name="Gorter de Vries A.R."/>
            <person name="van den Broek M."/>
            <person name="Brouwers N."/>
            <person name="de la Torre Cortes P."/>
            <person name="Kuijpers N.G.A."/>
            <person name="Daran J.G."/>
            <person name="Abeel T."/>
        </authorList>
    </citation>
    <scope>NUCLEOTIDE SEQUENCE [LARGE SCALE GENOMIC DNA]</scope>
    <source>
        <strain evidence="1 2">CBS 1483</strain>
    </source>
</reference>
<accession>A0A6C1E7Y0</accession>